<feature type="signal peptide" evidence="4">
    <location>
        <begin position="1"/>
        <end position="22"/>
    </location>
</feature>
<dbReference type="PANTHER" id="PTHR11452:SF75">
    <property type="entry name" value="ALPHA-GALACTOSIDASE MEL1"/>
    <property type="match status" value="1"/>
</dbReference>
<dbReference type="InterPro" id="IPR002241">
    <property type="entry name" value="Glyco_hydro_27"/>
</dbReference>
<comment type="caution">
    <text evidence="5">The sequence shown here is derived from an EMBL/GenBank/DDBJ whole genome shotgun (WGS) entry which is preliminary data.</text>
</comment>
<reference evidence="5" key="1">
    <citation type="submission" date="2022-01" db="EMBL/GenBank/DDBJ databases">
        <title>Novel bile acid biosynthetic pathways are enriched in the microbiome of centenarians.</title>
        <authorList>
            <person name="Sato Y."/>
            <person name="Atarashi K."/>
            <person name="Plichta R.D."/>
            <person name="Arai Y."/>
            <person name="Sasajima S."/>
            <person name="Kearney M.S."/>
            <person name="Suda W."/>
            <person name="Takeshita K."/>
            <person name="Sasaki T."/>
            <person name="Okamoto S."/>
            <person name="Skelly N.A."/>
            <person name="Okamura Y."/>
            <person name="Vlamakis H."/>
            <person name="Li Y."/>
            <person name="Tanoue T."/>
            <person name="Takei H."/>
            <person name="Nittono H."/>
            <person name="Narushima S."/>
            <person name="Irie J."/>
            <person name="Itoh H."/>
            <person name="Moriya K."/>
            <person name="Sugiura Y."/>
            <person name="Suematsu M."/>
            <person name="Moritoki N."/>
            <person name="Shibata S."/>
            <person name="Littman R.D."/>
            <person name="Fischbach A.M."/>
            <person name="Uwamino Y."/>
            <person name="Inoue T."/>
            <person name="Honda A."/>
            <person name="Hattori M."/>
            <person name="Murai T."/>
            <person name="Xavier J.R."/>
            <person name="Hirose N."/>
            <person name="Honda K."/>
        </authorList>
    </citation>
    <scope>NUCLEOTIDE SEQUENCE</scope>
    <source>
        <strain evidence="5">CE91-St16</strain>
    </source>
</reference>
<dbReference type="SUPFAM" id="SSF51011">
    <property type="entry name" value="Glycosyl hydrolase domain"/>
    <property type="match status" value="1"/>
</dbReference>
<keyword evidence="2" id="KW-0378">Hydrolase</keyword>
<dbReference type="Proteomes" id="UP001055105">
    <property type="component" value="Unassembled WGS sequence"/>
</dbReference>
<dbReference type="EMBL" id="BQOL01000001">
    <property type="protein sequence ID" value="GKI17763.1"/>
    <property type="molecule type" value="Genomic_DNA"/>
</dbReference>
<protein>
    <submittedName>
        <fullName evidence="5">Alpha-galactosidase</fullName>
    </submittedName>
</protein>
<dbReference type="InterPro" id="IPR013785">
    <property type="entry name" value="Aldolase_TIM"/>
</dbReference>
<dbReference type="AlphaFoldDB" id="A0AA37KPA9"/>
<keyword evidence="4" id="KW-0732">Signal</keyword>
<evidence type="ECO:0000256" key="3">
    <source>
        <dbReference type="ARBA" id="ARBA00023295"/>
    </source>
</evidence>
<comment type="similarity">
    <text evidence="1">Belongs to the glycosyl hydrolase 27 family.</text>
</comment>
<dbReference type="GO" id="GO:0004553">
    <property type="term" value="F:hydrolase activity, hydrolyzing O-glycosyl compounds"/>
    <property type="evidence" value="ECO:0007669"/>
    <property type="project" value="InterPro"/>
</dbReference>
<proteinExistence type="inferred from homology"/>
<sequence>MHHLLKACAAAVLLLWSCNITADNRNGRWEVVTNSDHTVTLLCNGDTLLSRAASTARLDGRTVSSQSYRKQQVRTRRTQDPLGKALEIRIRHTDRALPQMEISYRLYDHGRFVTVQSTLSDKKGVSTNGLTPVAAEKQSLRPGGTARALFIPFDNDCWIRYASHPLGFGRLTSYEATALYDNDTRRGWVFGSVDHDHWKSAVRLTSEDDRITGIVCEAGAADSLTRDVKEHGALYGRRVSSPRFLIGCFADWREGLECYGEANAAIAPPRHWEHAMPVGWNSWGALQFRLNYENASQVADYLRDRLQGNSFHTADNTLYVGLDSGWNAMSEEQLSAFTARCRANGQQAGIYWTPFTDWGCNPRQKMDHAEQYTFGDAYLYAHGQPQKLDGAYALDPTHPAVEQRMKYFSELFRRTGFTYVKMDFMTHGAMEADKWHNPEIRSGIEGYNYGMALLEKYFGDMYINLSISPVFPAHYANSRRIACDAWNKIKDTEYTLNATSYGWWQDRIYNYNDADHIVLREASEGENRARITSGIITGIYICGDDFSSGGPAESKSRAEKFLTNPRVNAAATGEAFRPVEGDGIRSEDQFVSRPRDGVTYYAIFNYSDKETRRTIDPQRLGLDPAAEYDFEELWSGEHLTLRRPAEISIPGKDVRFYAIRRR</sequence>
<gene>
    <name evidence="5" type="ORF">CE91St16_06710</name>
</gene>
<dbReference type="Gene3D" id="2.60.40.1180">
    <property type="entry name" value="Golgi alpha-mannosidase II"/>
    <property type="match status" value="1"/>
</dbReference>
<evidence type="ECO:0000313" key="5">
    <source>
        <dbReference type="EMBL" id="GKI17763.1"/>
    </source>
</evidence>
<dbReference type="GO" id="GO:0005975">
    <property type="term" value="P:carbohydrate metabolic process"/>
    <property type="evidence" value="ECO:0007669"/>
    <property type="project" value="InterPro"/>
</dbReference>
<organism evidence="5 6">
    <name type="scientific">Alistipes finegoldii</name>
    <dbReference type="NCBI Taxonomy" id="214856"/>
    <lineage>
        <taxon>Bacteria</taxon>
        <taxon>Pseudomonadati</taxon>
        <taxon>Bacteroidota</taxon>
        <taxon>Bacteroidia</taxon>
        <taxon>Bacteroidales</taxon>
        <taxon>Rikenellaceae</taxon>
        <taxon>Alistipes</taxon>
    </lineage>
</organism>
<evidence type="ECO:0000256" key="2">
    <source>
        <dbReference type="ARBA" id="ARBA00022801"/>
    </source>
</evidence>
<feature type="chain" id="PRO_5041465597" evidence="4">
    <location>
        <begin position="23"/>
        <end position="662"/>
    </location>
</feature>
<dbReference type="PANTHER" id="PTHR11452">
    <property type="entry name" value="ALPHA-GALACTOSIDASE/ALPHA-N-ACETYLGALACTOSAMINIDASE"/>
    <property type="match status" value="1"/>
</dbReference>
<evidence type="ECO:0000313" key="6">
    <source>
        <dbReference type="Proteomes" id="UP001055105"/>
    </source>
</evidence>
<keyword evidence="3" id="KW-0326">Glycosidase</keyword>
<name>A0AA37KPA9_9BACT</name>
<evidence type="ECO:0000256" key="1">
    <source>
        <dbReference type="ARBA" id="ARBA00009743"/>
    </source>
</evidence>
<dbReference type="InterPro" id="IPR017853">
    <property type="entry name" value="GH"/>
</dbReference>
<dbReference type="Gene3D" id="3.20.20.70">
    <property type="entry name" value="Aldolase class I"/>
    <property type="match status" value="1"/>
</dbReference>
<evidence type="ECO:0000256" key="4">
    <source>
        <dbReference type="SAM" id="SignalP"/>
    </source>
</evidence>
<dbReference type="InterPro" id="IPR013780">
    <property type="entry name" value="Glyco_hydro_b"/>
</dbReference>
<dbReference type="SUPFAM" id="SSF51445">
    <property type="entry name" value="(Trans)glycosidases"/>
    <property type="match status" value="1"/>
</dbReference>
<dbReference type="RefSeq" id="WP_244076103.1">
    <property type="nucleotide sequence ID" value="NZ_AP025581.1"/>
</dbReference>
<accession>A0AA37KPA9</accession>